<comment type="caution">
    <text evidence="1">The sequence shown here is derived from an EMBL/GenBank/DDBJ whole genome shotgun (WGS) entry which is preliminary data.</text>
</comment>
<dbReference type="Pfam" id="PF08538">
    <property type="entry name" value="DUF1749"/>
    <property type="match status" value="1"/>
</dbReference>
<dbReference type="InterPro" id="IPR013744">
    <property type="entry name" value="SidJ"/>
</dbReference>
<accession>A0A2M8GLR4</accession>
<dbReference type="SUPFAM" id="SSF53474">
    <property type="entry name" value="alpha/beta-Hydrolases"/>
    <property type="match status" value="1"/>
</dbReference>
<sequence>MKGELVKTITEDGLELVGFFMDQKSDLAVFHSHGTAGDFYTHKFIEIEGEKLASRKISFLTANNRGHDVYADIRKYQKKRVGWTQIGGGFEKFKDCLYDIDAWIRFLLKKGAKKIILQSHSLSQKILYYQWIKKNPKVVGQIHLSPQNDDGLMYFALGPKKYQTINRKIKDMVKKGKGNEVLPKELSPVSYVTSAQMYYGYLTDYGAGTLTPYHNPNNPNWRVISQVRQPLLVIFGSKDAYMKPSPQTAAKIVRKKTKDNKKTLVKIIEGATHSYLGYENELAKLILDWTQTNFKV</sequence>
<evidence type="ECO:0008006" key="3">
    <source>
        <dbReference type="Google" id="ProtNLM"/>
    </source>
</evidence>
<reference evidence="2" key="1">
    <citation type="submission" date="2017-09" db="EMBL/GenBank/DDBJ databases">
        <title>Depth-based differentiation of microbial function through sediment-hosted aquifers and enrichment of novel symbionts in the deep terrestrial subsurface.</title>
        <authorList>
            <person name="Probst A.J."/>
            <person name="Ladd B."/>
            <person name="Jarett J.K."/>
            <person name="Geller-Mcgrath D.E."/>
            <person name="Sieber C.M.K."/>
            <person name="Emerson J.B."/>
            <person name="Anantharaman K."/>
            <person name="Thomas B.C."/>
            <person name="Malmstrom R."/>
            <person name="Stieglmeier M."/>
            <person name="Klingl A."/>
            <person name="Woyke T."/>
            <person name="Ryan C.M."/>
            <person name="Banfield J.F."/>
        </authorList>
    </citation>
    <scope>NUCLEOTIDE SEQUENCE [LARGE SCALE GENOMIC DNA]</scope>
</reference>
<organism evidence="1 2">
    <name type="scientific">Candidatus Roizmanbacteria bacterium CG_4_8_14_3_um_filter_36_10</name>
    <dbReference type="NCBI Taxonomy" id="1974834"/>
    <lineage>
        <taxon>Bacteria</taxon>
        <taxon>Candidatus Roizmaniibacteriota</taxon>
    </lineage>
</organism>
<evidence type="ECO:0000313" key="1">
    <source>
        <dbReference type="EMBL" id="PJC81409.1"/>
    </source>
</evidence>
<dbReference type="Proteomes" id="UP000229370">
    <property type="component" value="Unassembled WGS sequence"/>
</dbReference>
<dbReference type="Gene3D" id="3.40.50.1820">
    <property type="entry name" value="alpha/beta hydrolase"/>
    <property type="match status" value="1"/>
</dbReference>
<proteinExistence type="predicted"/>
<protein>
    <recommendedName>
        <fullName evidence="3">Serine aminopeptidase S33 domain-containing protein</fullName>
    </recommendedName>
</protein>
<dbReference type="InterPro" id="IPR029058">
    <property type="entry name" value="AB_hydrolase_fold"/>
</dbReference>
<dbReference type="AlphaFoldDB" id="A0A2M8GLR4"/>
<evidence type="ECO:0000313" key="2">
    <source>
        <dbReference type="Proteomes" id="UP000229370"/>
    </source>
</evidence>
<name>A0A2M8GLR4_9BACT</name>
<gene>
    <name evidence="1" type="ORF">CO007_04850</name>
</gene>
<dbReference type="EMBL" id="PFQK01000085">
    <property type="protein sequence ID" value="PJC81409.1"/>
    <property type="molecule type" value="Genomic_DNA"/>
</dbReference>